<keyword evidence="1" id="KW-1133">Transmembrane helix</keyword>
<keyword evidence="1" id="KW-0812">Transmembrane</keyword>
<evidence type="ECO:0000256" key="1">
    <source>
        <dbReference type="SAM" id="Phobius"/>
    </source>
</evidence>
<dbReference type="RefSeq" id="WP_406766663.1">
    <property type="nucleotide sequence ID" value="NZ_JBJHZY010000005.1"/>
</dbReference>
<evidence type="ECO:0000313" key="2">
    <source>
        <dbReference type="EMBL" id="MFL0270037.1"/>
    </source>
</evidence>
<keyword evidence="1" id="KW-0472">Membrane</keyword>
<comment type="caution">
    <text evidence="2">The sequence shown here is derived from an EMBL/GenBank/DDBJ whole genome shotgun (WGS) entry which is preliminary data.</text>
</comment>
<evidence type="ECO:0000313" key="3">
    <source>
        <dbReference type="Proteomes" id="UP001623661"/>
    </source>
</evidence>
<feature type="transmembrane region" description="Helical" evidence="1">
    <location>
        <begin position="90"/>
        <end position="109"/>
    </location>
</feature>
<proteinExistence type="predicted"/>
<reference evidence="2 3" key="1">
    <citation type="submission" date="2024-11" db="EMBL/GenBank/DDBJ databases">
        <authorList>
            <person name="Heng Y.C."/>
            <person name="Lim A.C.H."/>
            <person name="Lee J.K.Y."/>
            <person name="Kittelmann S."/>
        </authorList>
    </citation>
    <scope>NUCLEOTIDE SEQUENCE [LARGE SCALE GENOMIC DNA]</scope>
    <source>
        <strain evidence="2 3">WILCCON 0202</strain>
    </source>
</reference>
<name>A0ABW8TWD1_9CLOT</name>
<accession>A0ABW8TWD1</accession>
<dbReference type="InterPro" id="IPR015943">
    <property type="entry name" value="WD40/YVTN_repeat-like_dom_sf"/>
</dbReference>
<dbReference type="Proteomes" id="UP001623661">
    <property type="component" value="Unassembled WGS sequence"/>
</dbReference>
<gene>
    <name evidence="2" type="ORF">ACJDUH_18320</name>
</gene>
<feature type="transmembrane region" description="Helical" evidence="1">
    <location>
        <begin position="48"/>
        <end position="69"/>
    </location>
</feature>
<organism evidence="2 3">
    <name type="scientific">Candidatus Clostridium radicumherbarum</name>
    <dbReference type="NCBI Taxonomy" id="3381662"/>
    <lineage>
        <taxon>Bacteria</taxon>
        <taxon>Bacillati</taxon>
        <taxon>Bacillota</taxon>
        <taxon>Clostridia</taxon>
        <taxon>Eubacteriales</taxon>
        <taxon>Clostridiaceae</taxon>
        <taxon>Clostridium</taxon>
    </lineage>
</organism>
<dbReference type="EMBL" id="JBJHZY010000005">
    <property type="protein sequence ID" value="MFL0270037.1"/>
    <property type="molecule type" value="Genomic_DNA"/>
</dbReference>
<sequence length="497" mass="56033">MRVKKQITKSGFILSLISWSIFILVYWISFYEAYTLSRFGRFKNNTTVLMGCMVFFLLWFIILVIRIVKKPAAVTEQNEDEYKFYSRCRTIWNFVIILIIVIITCIYGAKIYHNAINYNGKLSWYLHDLKDKRTVELVHNNIYESGIEGIFTDINKKIQMPEKLYISSNFTLNFDSNGAITSFDTFLYGKNDKGKLQSYLISYNSSKSKDITIYLNGNVNANYSNDKLLEPFIKTMKVIKLKETVSNWTNEKYGVLYSGKRSFGYNTTGIVDIDSKGNATPEVNAYSEIIGYIVSVYVPGKENKIIPVRYNLIDSLNNSKGVEPAQSNSNSSNQYKNNVDEFYLTKQVGFRLEVTGAALGSRAYSLTGTVDGGQTFSTINEDPFSGMLGSAAGITFLNEKLGFLCLSYSGGIKGQLFRTEDGGKSYKKVNFPEVKAVLSSGAEYNPFDLPEMPYEEDGTLNILVGQGADGDYKGGCKALYQSTDKGITWKYVKEVNK</sequence>
<feature type="transmembrane region" description="Helical" evidence="1">
    <location>
        <begin position="12"/>
        <end position="28"/>
    </location>
</feature>
<protein>
    <submittedName>
        <fullName evidence="2">WD40/YVTN/BNR-like repeat-containing protein</fullName>
    </submittedName>
</protein>
<keyword evidence="3" id="KW-1185">Reference proteome</keyword>
<dbReference type="SUPFAM" id="SSF110296">
    <property type="entry name" value="Oligoxyloglucan reducing end-specific cellobiohydrolase"/>
    <property type="match status" value="1"/>
</dbReference>
<dbReference type="Gene3D" id="2.130.10.10">
    <property type="entry name" value="YVTN repeat-like/Quinoprotein amine dehydrogenase"/>
    <property type="match status" value="1"/>
</dbReference>